<evidence type="ECO:0000313" key="2">
    <source>
        <dbReference type="EMBL" id="KRN02368.1"/>
    </source>
</evidence>
<dbReference type="OrthoDB" id="9929374at2"/>
<dbReference type="EMBL" id="AYZH01000008">
    <property type="protein sequence ID" value="KRN02368.1"/>
    <property type="molecule type" value="Genomic_DNA"/>
</dbReference>
<sequence length="329" mass="34833">MSEWRAIEMQHRRRVSLTLIVLGVILGGLGWWHHGGQAVAWDHEAHALRVARSVNHHVNLTAYQNIEIASPVPVTVKAGDTNQVTVRYLKGTKTRPQIGVEGSTLKVTCGQVKAKSATLLGGRASVGAAVANSSGVLVTVPKGVQLNRVTVAAKSGSVSLQGLKLKRVIVADSADLTLQGLTVTSQLQVHATTGDVWLDDIHANNLAVQTRQGDIGLTNVQTTATRTRLVAADGDISVAGAKLGPSQVTVLKGDIRLMDNQVDGQLSATSQDGDIRARLHSSTGVSIAAAKGQVKVNDQVRSRKLHWRADAKSQLNIKALDGDVSVVNQ</sequence>
<dbReference type="Proteomes" id="UP000051589">
    <property type="component" value="Unassembled WGS sequence"/>
</dbReference>
<gene>
    <name evidence="2" type="ORF">FD13_GL002051</name>
</gene>
<evidence type="ECO:0000313" key="3">
    <source>
        <dbReference type="Proteomes" id="UP000051589"/>
    </source>
</evidence>
<protein>
    <recommendedName>
        <fullName evidence="1">DUF4097 domain-containing protein</fullName>
    </recommendedName>
</protein>
<feature type="domain" description="DUF4097" evidence="1">
    <location>
        <begin position="64"/>
        <end position="326"/>
    </location>
</feature>
<organism evidence="2 3">
    <name type="scientific">Levilactobacillus senmaizukei DSM 21775 = NBRC 103853</name>
    <dbReference type="NCBI Taxonomy" id="1423803"/>
    <lineage>
        <taxon>Bacteria</taxon>
        <taxon>Bacillati</taxon>
        <taxon>Bacillota</taxon>
        <taxon>Bacilli</taxon>
        <taxon>Lactobacillales</taxon>
        <taxon>Lactobacillaceae</taxon>
        <taxon>Levilactobacillus</taxon>
    </lineage>
</organism>
<dbReference type="STRING" id="1423803.FD13_GL002051"/>
<keyword evidence="3" id="KW-1185">Reference proteome</keyword>
<evidence type="ECO:0000259" key="1">
    <source>
        <dbReference type="Pfam" id="PF13349"/>
    </source>
</evidence>
<dbReference type="AlphaFoldDB" id="A0A0R2DEC6"/>
<dbReference type="InterPro" id="IPR025164">
    <property type="entry name" value="Toastrack_DUF4097"/>
</dbReference>
<comment type="caution">
    <text evidence="2">The sequence shown here is derived from an EMBL/GenBank/DDBJ whole genome shotgun (WGS) entry which is preliminary data.</text>
</comment>
<dbReference type="Gene3D" id="2.160.20.120">
    <property type="match status" value="1"/>
</dbReference>
<name>A0A0R2DEC6_9LACO</name>
<accession>A0A0R2DEC6</accession>
<dbReference type="Pfam" id="PF13349">
    <property type="entry name" value="DUF4097"/>
    <property type="match status" value="1"/>
</dbReference>
<dbReference type="PATRIC" id="fig|1423803.3.peg.2111"/>
<proteinExistence type="predicted"/>
<reference evidence="2 3" key="1">
    <citation type="journal article" date="2015" name="Genome Announc.">
        <title>Expanding the biotechnology potential of lactobacilli through comparative genomics of 213 strains and associated genera.</title>
        <authorList>
            <person name="Sun Z."/>
            <person name="Harris H.M."/>
            <person name="McCann A."/>
            <person name="Guo C."/>
            <person name="Argimon S."/>
            <person name="Zhang W."/>
            <person name="Yang X."/>
            <person name="Jeffery I.B."/>
            <person name="Cooney J.C."/>
            <person name="Kagawa T.F."/>
            <person name="Liu W."/>
            <person name="Song Y."/>
            <person name="Salvetti E."/>
            <person name="Wrobel A."/>
            <person name="Rasinkangas P."/>
            <person name="Parkhill J."/>
            <person name="Rea M.C."/>
            <person name="O'Sullivan O."/>
            <person name="Ritari J."/>
            <person name="Douillard F.P."/>
            <person name="Paul Ross R."/>
            <person name="Yang R."/>
            <person name="Briner A.E."/>
            <person name="Felis G.E."/>
            <person name="de Vos W.M."/>
            <person name="Barrangou R."/>
            <person name="Klaenhammer T.R."/>
            <person name="Caufield P.W."/>
            <person name="Cui Y."/>
            <person name="Zhang H."/>
            <person name="O'Toole P.W."/>
        </authorList>
    </citation>
    <scope>NUCLEOTIDE SEQUENCE [LARGE SCALE GENOMIC DNA]</scope>
    <source>
        <strain evidence="2 3">DSM 21775</strain>
    </source>
</reference>